<name>A0A6A5YBI0_9PLEO</name>
<dbReference type="PANTHER" id="PTHR28165:SF2">
    <property type="entry name" value="MARVEL DOMAIN-CONTAINING PROTEIN"/>
    <property type="match status" value="1"/>
</dbReference>
<evidence type="ECO:0000259" key="6">
    <source>
        <dbReference type="Pfam" id="PF01284"/>
    </source>
</evidence>
<evidence type="ECO:0000256" key="2">
    <source>
        <dbReference type="ARBA" id="ARBA00022692"/>
    </source>
</evidence>
<evidence type="ECO:0000256" key="4">
    <source>
        <dbReference type="ARBA" id="ARBA00023136"/>
    </source>
</evidence>
<dbReference type="EMBL" id="ML978066">
    <property type="protein sequence ID" value="KAF2022050.1"/>
    <property type="molecule type" value="Genomic_DNA"/>
</dbReference>
<evidence type="ECO:0000256" key="1">
    <source>
        <dbReference type="ARBA" id="ARBA00004141"/>
    </source>
</evidence>
<keyword evidence="4 5" id="KW-0472">Membrane</keyword>
<feature type="transmembrane region" description="Helical" evidence="5">
    <location>
        <begin position="69"/>
        <end position="88"/>
    </location>
</feature>
<accession>A0A6A5YBI0</accession>
<evidence type="ECO:0000313" key="7">
    <source>
        <dbReference type="EMBL" id="KAF2022050.1"/>
    </source>
</evidence>
<gene>
    <name evidence="7" type="ORF">BU24DRAFT_404967</name>
</gene>
<dbReference type="GO" id="GO:0072659">
    <property type="term" value="P:protein localization to plasma membrane"/>
    <property type="evidence" value="ECO:0007669"/>
    <property type="project" value="TreeGrafter"/>
</dbReference>
<organism evidence="7 8">
    <name type="scientific">Aaosphaeria arxii CBS 175.79</name>
    <dbReference type="NCBI Taxonomy" id="1450172"/>
    <lineage>
        <taxon>Eukaryota</taxon>
        <taxon>Fungi</taxon>
        <taxon>Dikarya</taxon>
        <taxon>Ascomycota</taxon>
        <taxon>Pezizomycotina</taxon>
        <taxon>Dothideomycetes</taxon>
        <taxon>Pleosporomycetidae</taxon>
        <taxon>Pleosporales</taxon>
        <taxon>Pleosporales incertae sedis</taxon>
        <taxon>Aaosphaeria</taxon>
    </lineage>
</organism>
<evidence type="ECO:0000313" key="8">
    <source>
        <dbReference type="Proteomes" id="UP000799778"/>
    </source>
</evidence>
<dbReference type="Proteomes" id="UP000799778">
    <property type="component" value="Unassembled WGS sequence"/>
</dbReference>
<reference evidence="7" key="1">
    <citation type="journal article" date="2020" name="Stud. Mycol.">
        <title>101 Dothideomycetes genomes: a test case for predicting lifestyles and emergence of pathogens.</title>
        <authorList>
            <person name="Haridas S."/>
            <person name="Albert R."/>
            <person name="Binder M."/>
            <person name="Bloem J."/>
            <person name="Labutti K."/>
            <person name="Salamov A."/>
            <person name="Andreopoulos B."/>
            <person name="Baker S."/>
            <person name="Barry K."/>
            <person name="Bills G."/>
            <person name="Bluhm B."/>
            <person name="Cannon C."/>
            <person name="Castanera R."/>
            <person name="Culley D."/>
            <person name="Daum C."/>
            <person name="Ezra D."/>
            <person name="Gonzalez J."/>
            <person name="Henrissat B."/>
            <person name="Kuo A."/>
            <person name="Liang C."/>
            <person name="Lipzen A."/>
            <person name="Lutzoni F."/>
            <person name="Magnuson J."/>
            <person name="Mondo S."/>
            <person name="Nolan M."/>
            <person name="Ohm R."/>
            <person name="Pangilinan J."/>
            <person name="Park H.-J."/>
            <person name="Ramirez L."/>
            <person name="Alfaro M."/>
            <person name="Sun H."/>
            <person name="Tritt A."/>
            <person name="Yoshinaga Y."/>
            <person name="Zwiers L.-H."/>
            <person name="Turgeon B."/>
            <person name="Goodwin S."/>
            <person name="Spatafora J."/>
            <person name="Crous P."/>
            <person name="Grigoriev I."/>
        </authorList>
    </citation>
    <scope>NUCLEOTIDE SEQUENCE</scope>
    <source>
        <strain evidence="7">CBS 175.79</strain>
    </source>
</reference>
<dbReference type="RefSeq" id="XP_033390389.1">
    <property type="nucleotide sequence ID" value="XM_033525673.1"/>
</dbReference>
<dbReference type="PANTHER" id="PTHR28165">
    <property type="entry name" value="NON-CLASSICAL EXPORT PROTEIN 2-RELATED"/>
    <property type="match status" value="1"/>
</dbReference>
<proteinExistence type="predicted"/>
<dbReference type="InterPro" id="IPR008253">
    <property type="entry name" value="Marvel"/>
</dbReference>
<evidence type="ECO:0000256" key="5">
    <source>
        <dbReference type="SAM" id="Phobius"/>
    </source>
</evidence>
<protein>
    <recommendedName>
        <fullName evidence="6">MARVEL domain-containing protein</fullName>
    </recommendedName>
</protein>
<feature type="transmembrane region" description="Helical" evidence="5">
    <location>
        <begin position="145"/>
        <end position="164"/>
    </location>
</feature>
<keyword evidence="8" id="KW-1185">Reference proteome</keyword>
<feature type="transmembrane region" description="Helical" evidence="5">
    <location>
        <begin position="40"/>
        <end position="63"/>
    </location>
</feature>
<feature type="domain" description="MARVEL" evidence="6">
    <location>
        <begin position="7"/>
        <end position="160"/>
    </location>
</feature>
<evidence type="ECO:0000256" key="3">
    <source>
        <dbReference type="ARBA" id="ARBA00022989"/>
    </source>
</evidence>
<keyword evidence="2 5" id="KW-0812">Transmembrane</keyword>
<dbReference type="AlphaFoldDB" id="A0A6A5YBI0"/>
<dbReference type="Pfam" id="PF01284">
    <property type="entry name" value="MARVEL"/>
    <property type="match status" value="1"/>
</dbReference>
<keyword evidence="3 5" id="KW-1133">Transmembrane helix</keyword>
<dbReference type="GO" id="GO:0070941">
    <property type="term" value="P:eisosome assembly"/>
    <property type="evidence" value="ECO:0007669"/>
    <property type="project" value="TreeGrafter"/>
</dbReference>
<feature type="transmembrane region" description="Helical" evidence="5">
    <location>
        <begin position="6"/>
        <end position="28"/>
    </location>
</feature>
<dbReference type="GeneID" id="54283070"/>
<sequence length="167" mass="17943">MSKFIFFGLRAFQGIFAIVVLGLSVTLIKGQGIGSYPASFGYAAFVGGITILGAILGGAAAVFDQFQGIMTMAMDGLLILINLAGGIIKNADCQDTTLENRAKLYENPFFNGGCLNAKNARDICWNLGDRIHYLNSRCRESTADCAFMLLIAILLLATVAVTFTKKR</sequence>
<dbReference type="GO" id="GO:0032126">
    <property type="term" value="C:eisosome"/>
    <property type="evidence" value="ECO:0007669"/>
    <property type="project" value="TreeGrafter"/>
</dbReference>
<dbReference type="InterPro" id="IPR052649">
    <property type="entry name" value="NCE102-like"/>
</dbReference>
<comment type="subcellular location">
    <subcellularLocation>
        <location evidence="1">Membrane</location>
        <topology evidence="1">Multi-pass membrane protein</topology>
    </subcellularLocation>
</comment>
<dbReference type="GO" id="GO:0005886">
    <property type="term" value="C:plasma membrane"/>
    <property type="evidence" value="ECO:0007669"/>
    <property type="project" value="TreeGrafter"/>
</dbReference>
<dbReference type="OrthoDB" id="2017497at2759"/>